<dbReference type="Proteomes" id="UP000037904">
    <property type="component" value="Unassembled WGS sequence"/>
</dbReference>
<dbReference type="AlphaFoldDB" id="A0A0M9EVS8"/>
<sequence>MSSETQPSNTINLSHQTPITSAEIMVDSDCVQSRDKGTTIYNKDDLTRQEKEALCDLLREWCTTRPNQIVTSALVQVFFARVFQAWNSENDCISLPVIPGKKKLAESAVPVGTFKHDLPITPQKPKSGENSHQKASRCAGARAWLSAHLQTEAYGLATLWRDSLGATVNGDHVRLDDGITMERAIAKACINWDQAEKARVQLYNTSLLIALARLRIVNFAKAGTEQRPVVPVDLCVNQRLMRCQLISDGFARIMEVMNNAGDALERANVGQADYLM</sequence>
<gene>
    <name evidence="1" type="ORF">FLAG1_06206</name>
</gene>
<dbReference type="OrthoDB" id="5101182at2759"/>
<keyword evidence="2" id="KW-1185">Reference proteome</keyword>
<organism evidence="1 2">
    <name type="scientific">Fusarium langsethiae</name>
    <dbReference type="NCBI Taxonomy" id="179993"/>
    <lineage>
        <taxon>Eukaryota</taxon>
        <taxon>Fungi</taxon>
        <taxon>Dikarya</taxon>
        <taxon>Ascomycota</taxon>
        <taxon>Pezizomycotina</taxon>
        <taxon>Sordariomycetes</taxon>
        <taxon>Hypocreomycetidae</taxon>
        <taxon>Hypocreales</taxon>
        <taxon>Nectriaceae</taxon>
        <taxon>Fusarium</taxon>
    </lineage>
</organism>
<proteinExistence type="predicted"/>
<comment type="caution">
    <text evidence="1">The sequence shown here is derived from an EMBL/GenBank/DDBJ whole genome shotgun (WGS) entry which is preliminary data.</text>
</comment>
<evidence type="ECO:0000313" key="2">
    <source>
        <dbReference type="Proteomes" id="UP000037904"/>
    </source>
</evidence>
<reference evidence="1 2" key="1">
    <citation type="submission" date="2015-04" db="EMBL/GenBank/DDBJ databases">
        <title>The draft genome sequence of Fusarium langsethiae, a T-2/HT-2 mycotoxin producer.</title>
        <authorList>
            <person name="Lysoe E."/>
            <person name="Divon H.H."/>
            <person name="Terzi V."/>
            <person name="Orru L."/>
            <person name="Lamontanara A."/>
            <person name="Kolseth A.-K."/>
            <person name="Frandsen R.J."/>
            <person name="Nielsen K."/>
            <person name="Thrane U."/>
        </authorList>
    </citation>
    <scope>NUCLEOTIDE SEQUENCE [LARGE SCALE GENOMIC DNA]</scope>
    <source>
        <strain evidence="1 2">Fl201059</strain>
    </source>
</reference>
<protein>
    <submittedName>
        <fullName evidence="1">Uncharacterized protein</fullName>
    </submittedName>
</protein>
<evidence type="ECO:0000313" key="1">
    <source>
        <dbReference type="EMBL" id="KPA40918.1"/>
    </source>
</evidence>
<name>A0A0M9EVS8_FUSLA</name>
<accession>A0A0M9EVS8</accession>
<dbReference type="EMBL" id="JXCE01000115">
    <property type="protein sequence ID" value="KPA40918.1"/>
    <property type="molecule type" value="Genomic_DNA"/>
</dbReference>